<evidence type="ECO:0000313" key="2">
    <source>
        <dbReference type="Proteomes" id="UP000625711"/>
    </source>
</evidence>
<reference evidence="1" key="1">
    <citation type="submission" date="2020-08" db="EMBL/GenBank/DDBJ databases">
        <title>Genome sequencing and assembly of the red palm weevil Rhynchophorus ferrugineus.</title>
        <authorList>
            <person name="Dias G.B."/>
            <person name="Bergman C.M."/>
            <person name="Manee M."/>
        </authorList>
    </citation>
    <scope>NUCLEOTIDE SEQUENCE</scope>
    <source>
        <strain evidence="1">AA-2017</strain>
        <tissue evidence="1">Whole larva</tissue>
    </source>
</reference>
<comment type="caution">
    <text evidence="1">The sequence shown here is derived from an EMBL/GenBank/DDBJ whole genome shotgun (WGS) entry which is preliminary data.</text>
</comment>
<sequence>MQLISRDGYALPPPPLFPRSVDTKEIYNSPKGHRSEILLITFLNSLGAGRRTAEYACMAPGMPFLSENKSFGIFRSSRRSERNILFTFNKGEFSSKYDIFSRRTFPGERTSRDKYA</sequence>
<name>A0A834IIT6_RHYFE</name>
<gene>
    <name evidence="1" type="ORF">GWI33_007455</name>
</gene>
<evidence type="ECO:0000313" key="1">
    <source>
        <dbReference type="EMBL" id="KAF7279258.1"/>
    </source>
</evidence>
<keyword evidence="2" id="KW-1185">Reference proteome</keyword>
<organism evidence="1 2">
    <name type="scientific">Rhynchophorus ferrugineus</name>
    <name type="common">Red palm weevil</name>
    <name type="synonym">Curculio ferrugineus</name>
    <dbReference type="NCBI Taxonomy" id="354439"/>
    <lineage>
        <taxon>Eukaryota</taxon>
        <taxon>Metazoa</taxon>
        <taxon>Ecdysozoa</taxon>
        <taxon>Arthropoda</taxon>
        <taxon>Hexapoda</taxon>
        <taxon>Insecta</taxon>
        <taxon>Pterygota</taxon>
        <taxon>Neoptera</taxon>
        <taxon>Endopterygota</taxon>
        <taxon>Coleoptera</taxon>
        <taxon>Polyphaga</taxon>
        <taxon>Cucujiformia</taxon>
        <taxon>Curculionidae</taxon>
        <taxon>Dryophthorinae</taxon>
        <taxon>Rhynchophorus</taxon>
    </lineage>
</organism>
<dbReference type="AlphaFoldDB" id="A0A834IIT6"/>
<accession>A0A834IIT6</accession>
<protein>
    <submittedName>
        <fullName evidence="1">Uncharacterized protein</fullName>
    </submittedName>
</protein>
<dbReference type="Proteomes" id="UP000625711">
    <property type="component" value="Unassembled WGS sequence"/>
</dbReference>
<proteinExistence type="predicted"/>
<dbReference type="EMBL" id="JAACXV010000371">
    <property type="protein sequence ID" value="KAF7279258.1"/>
    <property type="molecule type" value="Genomic_DNA"/>
</dbReference>